<comment type="caution">
    <text evidence="1">The sequence shown here is derived from an EMBL/GenBank/DDBJ whole genome shotgun (WGS) entry which is preliminary data.</text>
</comment>
<protein>
    <submittedName>
        <fullName evidence="1">Uncharacterized protein</fullName>
    </submittedName>
</protein>
<sequence>MATKAYREAGRCFSQGNLGNQFSTGEGSSLTVYVDNLPNGVGVPWFYKFFSNFGLIKDVYLPLRRSKRTGFRFGFVRYESFKEAQQARAKASGIRIGKKFLIVERAKCDKESPNTGSSEGRVVQKPSSRQENHYQGQNSNAFFQKNIEKRFTLNVQPIASEWLTRSAVAKLKAFTTPEVVQKAFSNLKFHEVRVKSLGGMNLIVTFQSKEDRISAIQNPLMANWFSYFKPWNGEVAGLSRLIRLKSQGMPLSAWNALTFKNIGSLWGEVISLDDDTVKEKSYEVGSLVIVTECDHKIDDWINITVRGRNQKVRVWEEDCNDMVNENPISDWVQKQHLQCLIPHAVIYDQDIEGNKVNSGPTSNDEVEINNSGNLGVTKNNVEPHNQVPVIEIEKVHQSTTTARDIPNSLHSPSKAFNQLGVTREESEESRVEETPDLGYQNQVVTGINEVQEEEGVGGNNEHVNEDEISETLTAKEKRFRKRREIRELLETQDHELISEGQGNLLRIEESVHSDSINSVDIERRNVSIRNAYEKALIDSKRLGVIHLESDDMVIQRMMQFGMENANINPPISA</sequence>
<dbReference type="EMBL" id="CM037152">
    <property type="protein sequence ID" value="KAH7833255.1"/>
    <property type="molecule type" value="Genomic_DNA"/>
</dbReference>
<keyword evidence="2" id="KW-1185">Reference proteome</keyword>
<evidence type="ECO:0000313" key="1">
    <source>
        <dbReference type="EMBL" id="KAH7833255.1"/>
    </source>
</evidence>
<dbReference type="Proteomes" id="UP000828048">
    <property type="component" value="Chromosome 2"/>
</dbReference>
<evidence type="ECO:0000313" key="2">
    <source>
        <dbReference type="Proteomes" id="UP000828048"/>
    </source>
</evidence>
<accession>A0ACB7WY52</accession>
<proteinExistence type="predicted"/>
<organism evidence="1 2">
    <name type="scientific">Vaccinium darrowii</name>
    <dbReference type="NCBI Taxonomy" id="229202"/>
    <lineage>
        <taxon>Eukaryota</taxon>
        <taxon>Viridiplantae</taxon>
        <taxon>Streptophyta</taxon>
        <taxon>Embryophyta</taxon>
        <taxon>Tracheophyta</taxon>
        <taxon>Spermatophyta</taxon>
        <taxon>Magnoliopsida</taxon>
        <taxon>eudicotyledons</taxon>
        <taxon>Gunneridae</taxon>
        <taxon>Pentapetalae</taxon>
        <taxon>asterids</taxon>
        <taxon>Ericales</taxon>
        <taxon>Ericaceae</taxon>
        <taxon>Vaccinioideae</taxon>
        <taxon>Vaccinieae</taxon>
        <taxon>Vaccinium</taxon>
    </lineage>
</organism>
<reference evidence="1 2" key="1">
    <citation type="journal article" date="2021" name="Hortic Res">
        <title>High-quality reference genome and annotation aids understanding of berry development for evergreen blueberry (Vaccinium darrowii).</title>
        <authorList>
            <person name="Yu J."/>
            <person name="Hulse-Kemp A.M."/>
            <person name="Babiker E."/>
            <person name="Staton M."/>
        </authorList>
    </citation>
    <scope>NUCLEOTIDE SEQUENCE [LARGE SCALE GENOMIC DNA]</scope>
    <source>
        <strain evidence="2">cv. NJ 8807/NJ 8810</strain>
        <tissue evidence="1">Young leaf</tissue>
    </source>
</reference>
<gene>
    <name evidence="1" type="ORF">Vadar_004538</name>
</gene>
<name>A0ACB7WY52_9ERIC</name>